<dbReference type="STRING" id="479435.Kfla_0755"/>
<protein>
    <submittedName>
        <fullName evidence="1">Uncharacterized protein</fullName>
    </submittedName>
</protein>
<dbReference type="eggNOG" id="ENOG50336X5">
    <property type="taxonomic scope" value="Bacteria"/>
</dbReference>
<name>D2PYM8_KRIFD</name>
<evidence type="ECO:0000313" key="1">
    <source>
        <dbReference type="EMBL" id="ADB29874.1"/>
    </source>
</evidence>
<organism evidence="1 2">
    <name type="scientific">Kribbella flavida (strain DSM 17836 / JCM 10339 / NBRC 14399)</name>
    <dbReference type="NCBI Taxonomy" id="479435"/>
    <lineage>
        <taxon>Bacteria</taxon>
        <taxon>Bacillati</taxon>
        <taxon>Actinomycetota</taxon>
        <taxon>Actinomycetes</taxon>
        <taxon>Propionibacteriales</taxon>
        <taxon>Kribbellaceae</taxon>
        <taxon>Kribbella</taxon>
    </lineage>
</organism>
<dbReference type="OrthoDB" id="5191117at2"/>
<sequence>MTAEPLLLPVGHDLGALQPDAAAARRRQQLRVGVELIELADQDFAVWLLAHGVDSDDRPTRTSVTASAAALGLDAEQVDAAVQRFVGVGLLVEVDPAGESAVVFAQEHRLVPLMHGLGPDPEQPWMQTIGLLNQPVVQVSTALYDVWAWSQLAPQLWTGCHDAAIVAEKAGVTDPAETDPRQVLTGVLRNVHALLCVRAAYLDRRVAR</sequence>
<accession>D2PYM8</accession>
<reference evidence="1 2" key="2">
    <citation type="journal article" date="2010" name="Stand. Genomic Sci.">
        <title>Complete genome sequence of Kribbella flavida type strain (IFO 14399).</title>
        <authorList>
            <person name="Pukall R."/>
            <person name="Lapidus A."/>
            <person name="Glavina Del Rio T."/>
            <person name="Copeland A."/>
            <person name="Tice H."/>
            <person name="Cheng J.-F."/>
            <person name="Lucas S."/>
            <person name="Chen F."/>
            <person name="Nolan M."/>
            <person name="LaButti K."/>
            <person name="Pati A."/>
            <person name="Ivanova N."/>
            <person name="Mavrommatis K."/>
            <person name="Mikhailova N."/>
            <person name="Pitluck S."/>
            <person name="Bruce D."/>
            <person name="Goodwin L."/>
            <person name="Land M."/>
            <person name="Hauser L."/>
            <person name="Chang Y.-J."/>
            <person name="Jeffries C.D."/>
            <person name="Chen A."/>
            <person name="Palaniappan K."/>
            <person name="Chain P."/>
            <person name="Rohde M."/>
            <person name="Goeker M."/>
            <person name="Bristow J."/>
            <person name="Eisen J.A."/>
            <person name="Markowitz V."/>
            <person name="Hugenholtz P."/>
            <person name="Kyrpides N.C."/>
            <person name="Klenk H.-P."/>
            <person name="Brettin T."/>
        </authorList>
    </citation>
    <scope>NUCLEOTIDE SEQUENCE [LARGE SCALE GENOMIC DNA]</scope>
    <source>
        <strain evidence="2">DSM 17836 / JCM 10339 / NBRC 14399</strain>
    </source>
</reference>
<gene>
    <name evidence="1" type="ordered locus">Kfla_0755</name>
</gene>
<keyword evidence="2" id="KW-1185">Reference proteome</keyword>
<reference evidence="2" key="1">
    <citation type="submission" date="2009-09" db="EMBL/GenBank/DDBJ databases">
        <title>The complete genome of Kribbella flavida DSM 17836.</title>
        <authorList>
            <consortium name="US DOE Joint Genome Institute (JGI-PGF)"/>
            <person name="Lucas S."/>
            <person name="Copeland A."/>
            <person name="Lapidus A."/>
            <person name="Glavina del Rio T."/>
            <person name="Dalin E."/>
            <person name="Tice H."/>
            <person name="Bruce D."/>
            <person name="Goodwin L."/>
            <person name="Pitluck S."/>
            <person name="Kyrpides N."/>
            <person name="Mavromatis K."/>
            <person name="Ivanova N."/>
            <person name="Saunders E."/>
            <person name="Brettin T."/>
            <person name="Detter J.C."/>
            <person name="Han C."/>
            <person name="Larimer F."/>
            <person name="Land M."/>
            <person name="Hauser L."/>
            <person name="Markowitz V."/>
            <person name="Cheng J.-F."/>
            <person name="Hugenholtz P."/>
            <person name="Woyke T."/>
            <person name="Wu D."/>
            <person name="Pukall R."/>
            <person name="Klenk H.-P."/>
            <person name="Eisen J.A."/>
        </authorList>
    </citation>
    <scope>NUCLEOTIDE SEQUENCE [LARGE SCALE GENOMIC DNA]</scope>
    <source>
        <strain evidence="2">DSM 17836 / JCM 10339 / NBRC 14399</strain>
    </source>
</reference>
<dbReference type="HOGENOM" id="CLU_1394753_0_0_11"/>
<dbReference type="AlphaFoldDB" id="D2PYM8"/>
<proteinExistence type="predicted"/>
<evidence type="ECO:0000313" key="2">
    <source>
        <dbReference type="Proteomes" id="UP000007967"/>
    </source>
</evidence>
<dbReference type="EMBL" id="CP001736">
    <property type="protein sequence ID" value="ADB29874.1"/>
    <property type="molecule type" value="Genomic_DNA"/>
</dbReference>
<dbReference type="RefSeq" id="WP_012918430.1">
    <property type="nucleotide sequence ID" value="NC_013729.1"/>
</dbReference>
<dbReference type="KEGG" id="kfl:Kfla_0755"/>
<dbReference type="Proteomes" id="UP000007967">
    <property type="component" value="Chromosome"/>
</dbReference>